<keyword evidence="3" id="KW-1185">Reference proteome</keyword>
<proteinExistence type="predicted"/>
<organism evidence="2 3">
    <name type="scientific">Leptosphaeria maculans (strain JN3 / isolate v23.1.3 / race Av1-4-5-6-7-8)</name>
    <name type="common">Blackleg fungus</name>
    <name type="synonym">Phoma lingam</name>
    <dbReference type="NCBI Taxonomy" id="985895"/>
    <lineage>
        <taxon>Eukaryota</taxon>
        <taxon>Fungi</taxon>
        <taxon>Dikarya</taxon>
        <taxon>Ascomycota</taxon>
        <taxon>Pezizomycotina</taxon>
        <taxon>Dothideomycetes</taxon>
        <taxon>Pleosporomycetidae</taxon>
        <taxon>Pleosporales</taxon>
        <taxon>Pleosporineae</taxon>
        <taxon>Leptosphaeriaceae</taxon>
        <taxon>Plenodomus</taxon>
        <taxon>Plenodomus lingam/Leptosphaeria maculans species complex</taxon>
    </lineage>
</organism>
<dbReference type="EMBL" id="FP929135">
    <property type="protein sequence ID" value="CBX99295.1"/>
    <property type="molecule type" value="Genomic_DNA"/>
</dbReference>
<dbReference type="eggNOG" id="ENOG502R8YC">
    <property type="taxonomic scope" value="Eukaryota"/>
</dbReference>
<dbReference type="InParanoid" id="E5A6Q0"/>
<sequence length="199" mass="21908">MCQMGRCDHGDTFSGQLQSNKEPYTSTNLNPSSSSTLQPPKHRDPMPRMVAPPPSGEEFQIALSRPFSGTPIHKIEVIGAPNSSASIRLTNYNGSNKSSEKKGDRCSHVRYDPSPLNDVKELMSLISTLRGFPSHESKDIYGLDVKVDFNTVEIQWSNQDEDPAAVGVEVAGEQKDDFKRIVDSIEALARQFAKQDSAV</sequence>
<gene>
    <name evidence="2" type="ORF">LEMA_P085340.1</name>
</gene>
<dbReference type="HOGENOM" id="CLU_118688_0_0_1"/>
<evidence type="ECO:0000313" key="2">
    <source>
        <dbReference type="EMBL" id="CBX99295.1"/>
    </source>
</evidence>
<feature type="compositionally biased region" description="Low complexity" evidence="1">
    <location>
        <begin position="25"/>
        <end position="39"/>
    </location>
</feature>
<feature type="compositionally biased region" description="Basic and acidic residues" evidence="1">
    <location>
        <begin position="1"/>
        <end position="11"/>
    </location>
</feature>
<dbReference type="AlphaFoldDB" id="E5A6Q0"/>
<feature type="compositionally biased region" description="Polar residues" evidence="1">
    <location>
        <begin position="13"/>
        <end position="24"/>
    </location>
</feature>
<name>E5A6Q0_LEPMJ</name>
<dbReference type="VEuPathDB" id="FungiDB:LEMA_P085340.1"/>
<evidence type="ECO:0000313" key="3">
    <source>
        <dbReference type="Proteomes" id="UP000002668"/>
    </source>
</evidence>
<protein>
    <submittedName>
        <fullName evidence="2">Uncharacterized protein</fullName>
    </submittedName>
</protein>
<evidence type="ECO:0000256" key="1">
    <source>
        <dbReference type="SAM" id="MobiDB-lite"/>
    </source>
</evidence>
<dbReference type="OMA" id="HMIEVIG"/>
<feature type="region of interest" description="Disordered" evidence="1">
    <location>
        <begin position="1"/>
        <end position="56"/>
    </location>
</feature>
<reference evidence="3" key="1">
    <citation type="journal article" date="2011" name="Nat. Commun.">
        <title>Effector diversification within compartments of the Leptosphaeria maculans genome affected by Repeat-Induced Point mutations.</title>
        <authorList>
            <person name="Rouxel T."/>
            <person name="Grandaubert J."/>
            <person name="Hane J.K."/>
            <person name="Hoede C."/>
            <person name="van de Wouw A.P."/>
            <person name="Couloux A."/>
            <person name="Dominguez V."/>
            <person name="Anthouard V."/>
            <person name="Bally P."/>
            <person name="Bourras S."/>
            <person name="Cozijnsen A.J."/>
            <person name="Ciuffetti L.M."/>
            <person name="Degrave A."/>
            <person name="Dilmaghani A."/>
            <person name="Duret L."/>
            <person name="Fudal I."/>
            <person name="Goodwin S.B."/>
            <person name="Gout L."/>
            <person name="Glaser N."/>
            <person name="Linglin J."/>
            <person name="Kema G.H.J."/>
            <person name="Lapalu N."/>
            <person name="Lawrence C.B."/>
            <person name="May K."/>
            <person name="Meyer M."/>
            <person name="Ollivier B."/>
            <person name="Poulain J."/>
            <person name="Schoch C.L."/>
            <person name="Simon A."/>
            <person name="Spatafora J.W."/>
            <person name="Stachowiak A."/>
            <person name="Turgeon B.G."/>
            <person name="Tyler B.M."/>
            <person name="Vincent D."/>
            <person name="Weissenbach J."/>
            <person name="Amselem J."/>
            <person name="Quesneville H."/>
            <person name="Oliver R.P."/>
            <person name="Wincker P."/>
            <person name="Balesdent M.-H."/>
            <person name="Howlett B.J."/>
        </authorList>
    </citation>
    <scope>NUCLEOTIDE SEQUENCE [LARGE SCALE GENOMIC DNA]</scope>
    <source>
        <strain evidence="3">JN3 / isolate v23.1.3 / race Av1-4-5-6-7-8</strain>
    </source>
</reference>
<dbReference type="OrthoDB" id="5366606at2759"/>
<accession>E5A6Q0</accession>
<dbReference type="Proteomes" id="UP000002668">
    <property type="component" value="Genome"/>
</dbReference>